<dbReference type="OrthoDB" id="9765195at2"/>
<evidence type="ECO:0000313" key="3">
    <source>
        <dbReference type="Proteomes" id="UP000078252"/>
    </source>
</evidence>
<dbReference type="Gene3D" id="3.20.20.80">
    <property type="entry name" value="Glycosidases"/>
    <property type="match status" value="1"/>
</dbReference>
<name>A0A175RFY0_9MICO</name>
<dbReference type="InterPro" id="IPR001360">
    <property type="entry name" value="Glyco_hydro_1"/>
</dbReference>
<reference evidence="2 3" key="1">
    <citation type="journal article" date="2016" name="Front. Microbiol.">
        <title>Genomic Resource of Rice Seed Associated Bacteria.</title>
        <authorList>
            <person name="Midha S."/>
            <person name="Bansal K."/>
            <person name="Sharma S."/>
            <person name="Kumar N."/>
            <person name="Patil P.P."/>
            <person name="Chaudhry V."/>
            <person name="Patil P.B."/>
        </authorList>
    </citation>
    <scope>NUCLEOTIDE SEQUENCE [LARGE SCALE GENOMIC DNA]</scope>
    <source>
        <strain evidence="2 3">NS184</strain>
    </source>
</reference>
<protein>
    <recommendedName>
        <fullName evidence="4">Beta-glucosidase</fullName>
    </recommendedName>
</protein>
<evidence type="ECO:0000256" key="1">
    <source>
        <dbReference type="SAM" id="MobiDB-lite"/>
    </source>
</evidence>
<accession>A0A175RFY0</accession>
<proteinExistence type="predicted"/>
<feature type="region of interest" description="Disordered" evidence="1">
    <location>
        <begin position="432"/>
        <end position="463"/>
    </location>
</feature>
<dbReference type="PATRIC" id="fig|33881.3.peg.3600"/>
<dbReference type="STRING" id="33881.NS184_15300"/>
<sequence length="463" mass="49184">MTGADPGVGRPFAPGSFTWALGIEDTCVHPPARFAMAPLDEHVLTGHDVAWRSDLDTVRDLGATALRYGVDWPKVHLGPGRFDWSVLDERLPRAADGGVTVIADLVHYGTPTWLDDSFADPRYPDAIAEFAGAFAARYAGVVDHVTPLNEPITTASFSGLRGVWPPGLVGWDGWTCVVLAIAAGIQRSVRAVRAANPRAVVVHVEASTLVESGDGDPATTAEAALLELLGSVPTDLVLGRVVPGHPAHGWLLDHGATEAGLRGLVDGAVAVDLLGVNYYPDLTPRRLVTGAGGTVQHTHDRWTDGLAEALGRFAGRYGLPMLVTETSIEGSDELRSAWVRDAADTVRALADSGTDVRGFTWWPLFDFVDWSYAAGGRNVEEFELPDAVVADRAASDRKAPYLRRMGLVRLEEDEGGVLHRLRTPAAEGFRQRATGVVTPGQGRTVSPPTSGSVVSQGSTSSAS</sequence>
<dbReference type="PANTHER" id="PTHR12631">
    <property type="entry name" value="ALPHA-L-IDURONIDASE"/>
    <property type="match status" value="1"/>
</dbReference>
<dbReference type="RefSeq" id="WP_058726949.1">
    <property type="nucleotide sequence ID" value="NZ_LDQC01000098.1"/>
</dbReference>
<dbReference type="Pfam" id="PF00232">
    <property type="entry name" value="Glyco_hydro_1"/>
    <property type="match status" value="1"/>
</dbReference>
<gene>
    <name evidence="2" type="ORF">NS184_15300</name>
</gene>
<dbReference type="GO" id="GO:0005975">
    <property type="term" value="P:carbohydrate metabolic process"/>
    <property type="evidence" value="ECO:0007669"/>
    <property type="project" value="InterPro"/>
</dbReference>
<dbReference type="AlphaFoldDB" id="A0A175RFY0"/>
<dbReference type="Proteomes" id="UP000078252">
    <property type="component" value="Unassembled WGS sequence"/>
</dbReference>
<evidence type="ECO:0000313" key="2">
    <source>
        <dbReference type="EMBL" id="KTR02747.1"/>
    </source>
</evidence>
<feature type="compositionally biased region" description="Low complexity" evidence="1">
    <location>
        <begin position="444"/>
        <end position="463"/>
    </location>
</feature>
<dbReference type="PANTHER" id="PTHR12631:SF10">
    <property type="entry name" value="BETA-XYLOSIDASE-LIKE PROTEIN-RELATED"/>
    <property type="match status" value="1"/>
</dbReference>
<dbReference type="InterPro" id="IPR017853">
    <property type="entry name" value="GH"/>
</dbReference>
<dbReference type="SUPFAM" id="SSF51445">
    <property type="entry name" value="(Trans)glycosidases"/>
    <property type="match status" value="1"/>
</dbReference>
<organism evidence="2 3">
    <name type="scientific">Curtobacterium luteum</name>
    <dbReference type="NCBI Taxonomy" id="33881"/>
    <lineage>
        <taxon>Bacteria</taxon>
        <taxon>Bacillati</taxon>
        <taxon>Actinomycetota</taxon>
        <taxon>Actinomycetes</taxon>
        <taxon>Micrococcales</taxon>
        <taxon>Microbacteriaceae</taxon>
        <taxon>Curtobacterium</taxon>
    </lineage>
</organism>
<dbReference type="InterPro" id="IPR051923">
    <property type="entry name" value="Glycosyl_Hydrolase_39"/>
</dbReference>
<evidence type="ECO:0008006" key="4">
    <source>
        <dbReference type="Google" id="ProtNLM"/>
    </source>
</evidence>
<dbReference type="EMBL" id="LDQC01000098">
    <property type="protein sequence ID" value="KTR02747.1"/>
    <property type="molecule type" value="Genomic_DNA"/>
</dbReference>
<comment type="caution">
    <text evidence="2">The sequence shown here is derived from an EMBL/GenBank/DDBJ whole genome shotgun (WGS) entry which is preliminary data.</text>
</comment>
<dbReference type="GO" id="GO:0004553">
    <property type="term" value="F:hydrolase activity, hydrolyzing O-glycosyl compounds"/>
    <property type="evidence" value="ECO:0007669"/>
    <property type="project" value="InterPro"/>
</dbReference>